<dbReference type="Proteomes" id="UP000034603">
    <property type="component" value="Unassembled WGS sequence"/>
</dbReference>
<dbReference type="GO" id="GO:0006487">
    <property type="term" value="P:protein N-linked glycosylation"/>
    <property type="evidence" value="ECO:0007669"/>
    <property type="project" value="TreeGrafter"/>
</dbReference>
<gene>
    <name evidence="2" type="ORF">US62_C0005G0027</name>
</gene>
<organism evidence="2 3">
    <name type="scientific">Candidatus Woesebacteria bacterium GW2011_GWA1_37_8</name>
    <dbReference type="NCBI Taxonomy" id="1618546"/>
    <lineage>
        <taxon>Bacteria</taxon>
        <taxon>Candidatus Woeseibacteriota</taxon>
    </lineage>
</organism>
<name>A0A0G0KAG5_9BACT</name>
<dbReference type="PANTHER" id="PTHR10859:SF91">
    <property type="entry name" value="DOLICHYL-PHOSPHATE BETA-GLUCOSYLTRANSFERASE"/>
    <property type="match status" value="1"/>
</dbReference>
<proteinExistence type="predicted"/>
<dbReference type="PANTHER" id="PTHR10859">
    <property type="entry name" value="GLYCOSYL TRANSFERASE"/>
    <property type="match status" value="1"/>
</dbReference>
<dbReference type="AlphaFoldDB" id="A0A0G0KAG5"/>
<dbReference type="EMBL" id="LBTR01000005">
    <property type="protein sequence ID" value="KKQ46104.1"/>
    <property type="molecule type" value="Genomic_DNA"/>
</dbReference>
<keyword evidence="2" id="KW-0808">Transferase</keyword>
<evidence type="ECO:0000313" key="2">
    <source>
        <dbReference type="EMBL" id="KKQ46104.1"/>
    </source>
</evidence>
<accession>A0A0G0KAG5</accession>
<reference evidence="2 3" key="1">
    <citation type="journal article" date="2015" name="Nature">
        <title>rRNA introns, odd ribosomes, and small enigmatic genomes across a large radiation of phyla.</title>
        <authorList>
            <person name="Brown C.T."/>
            <person name="Hug L.A."/>
            <person name="Thomas B.C."/>
            <person name="Sharon I."/>
            <person name="Castelle C.J."/>
            <person name="Singh A."/>
            <person name="Wilkins M.J."/>
            <person name="Williams K.H."/>
            <person name="Banfield J.F."/>
        </authorList>
    </citation>
    <scope>NUCLEOTIDE SEQUENCE [LARGE SCALE GENOMIC DNA]</scope>
</reference>
<dbReference type="InterPro" id="IPR001173">
    <property type="entry name" value="Glyco_trans_2-like"/>
</dbReference>
<dbReference type="GO" id="GO:0016740">
    <property type="term" value="F:transferase activity"/>
    <property type="evidence" value="ECO:0007669"/>
    <property type="project" value="UniProtKB-KW"/>
</dbReference>
<dbReference type="Pfam" id="PF00535">
    <property type="entry name" value="Glycos_transf_2"/>
    <property type="match status" value="1"/>
</dbReference>
<dbReference type="SUPFAM" id="SSF53448">
    <property type="entry name" value="Nucleotide-diphospho-sugar transferases"/>
    <property type="match status" value="1"/>
</dbReference>
<dbReference type="InterPro" id="IPR029044">
    <property type="entry name" value="Nucleotide-diphossugar_trans"/>
</dbReference>
<evidence type="ECO:0000259" key="1">
    <source>
        <dbReference type="Pfam" id="PF00535"/>
    </source>
</evidence>
<protein>
    <submittedName>
        <fullName evidence="2">Glycosyl transferase family 2</fullName>
    </submittedName>
</protein>
<feature type="domain" description="Glycosyltransferase 2-like" evidence="1">
    <location>
        <begin position="8"/>
        <end position="172"/>
    </location>
</feature>
<sequence length="250" mass="28614">MENKIFLSIVTPAYNEAKNLKRGVLGKIVDYLKTQKFSWEVIFVDDGSSDDTVKIIEKFMKDNRGIKLMKEPHRGKGGAIIAGILKARGKYVLFSDMDQSTPLNQLEKFLPKVEKGYDIVIGSRSGRPGQTIERKIMAAGWVVLRSLILRLPYKDTQCGFKLFKKEAAETIFKKMRVYSERVRASGASVTAGFDLEVLYIARKLGYKVAEVPVEWFEFNERREVSPIKDSWEGFRDLVRVRMNALKGEYK</sequence>
<evidence type="ECO:0000313" key="3">
    <source>
        <dbReference type="Proteomes" id="UP000034603"/>
    </source>
</evidence>
<dbReference type="Gene3D" id="3.90.550.10">
    <property type="entry name" value="Spore Coat Polysaccharide Biosynthesis Protein SpsA, Chain A"/>
    <property type="match status" value="1"/>
</dbReference>
<comment type="caution">
    <text evidence="2">The sequence shown here is derived from an EMBL/GenBank/DDBJ whole genome shotgun (WGS) entry which is preliminary data.</text>
</comment>